<evidence type="ECO:0000256" key="3">
    <source>
        <dbReference type="SAM" id="Coils"/>
    </source>
</evidence>
<dbReference type="GO" id="GO:0097589">
    <property type="term" value="C:archaeal-type flagellum"/>
    <property type="evidence" value="ECO:0007669"/>
    <property type="project" value="UniProtKB-SubCell"/>
</dbReference>
<evidence type="ECO:0000256" key="2">
    <source>
        <dbReference type="ARBA" id="ARBA00022440"/>
    </source>
</evidence>
<dbReference type="InterPro" id="IPR016682">
    <property type="entry name" value="FlaD_prd_arc"/>
</dbReference>
<gene>
    <name evidence="5" type="ordered locus">Maeo_0262</name>
</gene>
<dbReference type="InterPro" id="IPR052494">
    <property type="entry name" value="Flagella_assembly_related"/>
</dbReference>
<dbReference type="KEGG" id="mae:Maeo_0262"/>
<dbReference type="GO" id="GO:0097588">
    <property type="term" value="P:archaeal or bacterial-type flagellum-dependent cell motility"/>
    <property type="evidence" value="ECO:0007669"/>
    <property type="project" value="InterPro"/>
</dbReference>
<proteinExistence type="predicted"/>
<dbReference type="STRING" id="419665.Maeo_0262"/>
<protein>
    <submittedName>
        <fullName evidence="5">Flagella protein</fullName>
    </submittedName>
</protein>
<dbReference type="Pfam" id="PF04659">
    <property type="entry name" value="Arch_fla_DE"/>
    <property type="match status" value="1"/>
</dbReference>
<reference evidence="5" key="1">
    <citation type="submission" date="2007-06" db="EMBL/GenBank/DDBJ databases">
        <title>Complete sequence of Methanococcus aeolicus Nankai-3.</title>
        <authorList>
            <consortium name="US DOE Joint Genome Institute"/>
            <person name="Copeland A."/>
            <person name="Lucas S."/>
            <person name="Lapidus A."/>
            <person name="Barry K."/>
            <person name="Glavina del Rio T."/>
            <person name="Dalin E."/>
            <person name="Tice H."/>
            <person name="Pitluck S."/>
            <person name="Chain P."/>
            <person name="Malfatti S."/>
            <person name="Shin M."/>
            <person name="Vergez L."/>
            <person name="Schmutz J."/>
            <person name="Larimer F."/>
            <person name="Land M."/>
            <person name="Hauser L."/>
            <person name="Kyrpides N."/>
            <person name="Lykidis A."/>
            <person name="Sieprawska-Lupa M."/>
            <person name="Whitman W.B."/>
            <person name="Richardson P."/>
        </authorList>
    </citation>
    <scope>NUCLEOTIDE SEQUENCE [LARGE SCALE GENOMIC DNA]</scope>
    <source>
        <strain evidence="5">Nankai-3</strain>
    </source>
</reference>
<dbReference type="AlphaFoldDB" id="A6UTM9"/>
<feature type="domain" description="Archaeal flagella protein FlaD/E" evidence="4">
    <location>
        <begin position="173"/>
        <end position="267"/>
    </location>
</feature>
<evidence type="ECO:0000313" key="6">
    <source>
        <dbReference type="Proteomes" id="UP000001106"/>
    </source>
</evidence>
<dbReference type="OrthoDB" id="121879at2157"/>
<dbReference type="eggNOG" id="arCOG02964">
    <property type="taxonomic scope" value="Archaea"/>
</dbReference>
<dbReference type="PANTHER" id="PTHR40698:SF1">
    <property type="entry name" value="FLAGELLA-RELATED PROTEIN D-RELATED"/>
    <property type="match status" value="1"/>
</dbReference>
<name>A6UTM9_META3</name>
<keyword evidence="5" id="KW-0966">Cell projection</keyword>
<comment type="subcellular location">
    <subcellularLocation>
        <location evidence="1">Archaeal flagellum</location>
    </subcellularLocation>
</comment>
<organism evidence="5 6">
    <name type="scientific">Methanococcus aeolicus (strain ATCC BAA-1280 / DSM 17508 / OCM 812 / Nankai-3)</name>
    <dbReference type="NCBI Taxonomy" id="419665"/>
    <lineage>
        <taxon>Archaea</taxon>
        <taxon>Methanobacteriati</taxon>
        <taxon>Methanobacteriota</taxon>
        <taxon>Methanomada group</taxon>
        <taxon>Methanococci</taxon>
        <taxon>Methanococcales</taxon>
        <taxon>Methanococcaceae</taxon>
        <taxon>Methanococcus</taxon>
    </lineage>
</organism>
<dbReference type="Proteomes" id="UP000001106">
    <property type="component" value="Chromosome"/>
</dbReference>
<evidence type="ECO:0000259" key="4">
    <source>
        <dbReference type="Pfam" id="PF04659"/>
    </source>
</evidence>
<accession>A6UTM9</accession>
<keyword evidence="5" id="KW-0969">Cilium</keyword>
<keyword evidence="2" id="KW-0974">Archaeal flagellum</keyword>
<dbReference type="HOGENOM" id="CLU_047519_0_0_2"/>
<sequence length="295" mass="33923">MDNENTMPPNMEDYLTEDEVEEYLDGLNTKIPTFMVELLRKNLRDKKLNKDQLDRIVDRVFNIYMGKKPEDKKIKELNNKLNELSSKLDALLKLATISSATKISSELEEELNEKGQGKDGEIDVQDAILSDSEHIAINSDDADRVDESSDKNMVLGNEKDLSIVRSKNKVQGTYKLESLSEDPLSTVLAFKWIEFLAGRVGINNLMNMLDYYHDLKWISEDVVARLIKISKTMEYLTEENNKIDEVVNKMVPEDHIVSILYVEKLAGRTISADELEHIDREVSKIKQWVNELQNI</sequence>
<dbReference type="PIRSF" id="PIRSF017066">
    <property type="entry name" value="FlaD_arch_prd"/>
    <property type="match status" value="1"/>
</dbReference>
<evidence type="ECO:0000313" key="5">
    <source>
        <dbReference type="EMBL" id="ABR55851.1"/>
    </source>
</evidence>
<dbReference type="InterPro" id="IPR006752">
    <property type="entry name" value="Arch_fla_DE"/>
</dbReference>
<evidence type="ECO:0000256" key="1">
    <source>
        <dbReference type="ARBA" id="ARBA00004618"/>
    </source>
</evidence>
<dbReference type="EMBL" id="CP000743">
    <property type="protein sequence ID" value="ABR55851.1"/>
    <property type="molecule type" value="Genomic_DNA"/>
</dbReference>
<keyword evidence="6" id="KW-1185">Reference proteome</keyword>
<feature type="coiled-coil region" evidence="3">
    <location>
        <begin position="36"/>
        <end position="94"/>
    </location>
</feature>
<keyword evidence="5" id="KW-0282">Flagellum</keyword>
<keyword evidence="3" id="KW-0175">Coiled coil</keyword>
<dbReference type="PANTHER" id="PTHR40698">
    <property type="entry name" value="FLAGELLA-RELATED PROTEIN E-RELATED-RELATED"/>
    <property type="match status" value="1"/>
</dbReference>